<evidence type="ECO:0000313" key="1">
    <source>
        <dbReference type="EMBL" id="MBV7674212.1"/>
    </source>
</evidence>
<gene>
    <name evidence="1" type="ORF">STHAL_32710</name>
</gene>
<sequence length="238" mass="24448">MIQPTQPEVPPPAAPLQQLLDSAVYEAHFAANVSVDGPALCLTVYSSEAPFDRTVDAAAAWMTSTGIDGTAACTETGSVVLTVATAEAVHQLIAVLLDPYIRARTTATQMADLLQAHDLAGGSTVTLGAHAIEVTLADDDLDAAIGFAALLGAPGIDAGLDLSRPEGLLGLADRIKWLTTGVIGSEIYASADPGCAHAPEQITLQLTIEQARALLQRHARFSNSPAAHPEGGNGAQPA</sequence>
<protein>
    <submittedName>
        <fullName evidence="1">Uncharacterized protein</fullName>
    </submittedName>
</protein>
<accession>A0ABS6U0Z4</accession>
<dbReference type="RefSeq" id="WP_228873926.1">
    <property type="nucleotide sequence ID" value="NZ_JAHUVW010000004.1"/>
</dbReference>
<evidence type="ECO:0000313" key="2">
    <source>
        <dbReference type="Proteomes" id="UP000735541"/>
    </source>
</evidence>
<reference evidence="1 2" key="1">
    <citation type="submission" date="2021-07" db="EMBL/GenBank/DDBJ databases">
        <title>Sequencing Streptomyces halstedii LGO-A4 genome an citrus endophytic actinomycete.</title>
        <authorList>
            <person name="Samborskyy M."/>
            <person name="Scott N."/>
            <person name="Deglau R."/>
            <person name="Dickens S."/>
            <person name="Oliveira L.G."/>
        </authorList>
    </citation>
    <scope>NUCLEOTIDE SEQUENCE [LARGE SCALE GENOMIC DNA]</scope>
    <source>
        <strain evidence="1 2">LGO-A4</strain>
    </source>
</reference>
<name>A0ABS6U0Z4_STRHA</name>
<comment type="caution">
    <text evidence="1">The sequence shown here is derived from an EMBL/GenBank/DDBJ whole genome shotgun (WGS) entry which is preliminary data.</text>
</comment>
<organism evidence="1 2">
    <name type="scientific">Streptomyces halstedii</name>
    <dbReference type="NCBI Taxonomy" id="1944"/>
    <lineage>
        <taxon>Bacteria</taxon>
        <taxon>Bacillati</taxon>
        <taxon>Actinomycetota</taxon>
        <taxon>Actinomycetes</taxon>
        <taxon>Kitasatosporales</taxon>
        <taxon>Streptomycetaceae</taxon>
        <taxon>Streptomyces</taxon>
    </lineage>
</organism>
<proteinExistence type="predicted"/>
<dbReference type="EMBL" id="JAHUVW010000004">
    <property type="protein sequence ID" value="MBV7674212.1"/>
    <property type="molecule type" value="Genomic_DNA"/>
</dbReference>
<keyword evidence="2" id="KW-1185">Reference proteome</keyword>
<dbReference type="Proteomes" id="UP000735541">
    <property type="component" value="Unassembled WGS sequence"/>
</dbReference>